<name>G0J0G4_CYCMS</name>
<protein>
    <submittedName>
        <fullName evidence="1">Uncharacterized protein</fullName>
    </submittedName>
</protein>
<dbReference type="HOGENOM" id="CLU_1145705_0_0_10"/>
<dbReference type="KEGG" id="cmr:Cycma_0096"/>
<sequence length="242" mass="28601">MMLGSATFLYDYLKKNYADFNVIIIKSKPQWQIRFSFSGTSIDVYKRLLYKKQWMDNYAYQKPESYRLAYGFDQEDNRLKKALSVLHFYYSQSNISYQTDIDYGLLEFDVIEIEKNQNDFASLYFYSPSSLYISFYVGNYDLKRNDSTIYELRKDKPAMVKVKNDGVYTLSAKTSERTDIKLNIEKGRSYFIRCGIDKSSFLGKPKIHLVIQEYGKPEYWACVRGIKQQVPKKKCKNCSNRL</sequence>
<dbReference type="Proteomes" id="UP000001635">
    <property type="component" value="Chromosome"/>
</dbReference>
<evidence type="ECO:0000313" key="1">
    <source>
        <dbReference type="EMBL" id="AEL23880.1"/>
    </source>
</evidence>
<gene>
    <name evidence="1" type="ordered locus">Cycma_0096</name>
</gene>
<accession>G0J0G4</accession>
<organism evidence="1 2">
    <name type="scientific">Cyclobacterium marinum (strain ATCC 25205 / DSM 745 / LMG 13164 / NCIMB 1802)</name>
    <name type="common">Flectobacillus marinus</name>
    <dbReference type="NCBI Taxonomy" id="880070"/>
    <lineage>
        <taxon>Bacteria</taxon>
        <taxon>Pseudomonadati</taxon>
        <taxon>Bacteroidota</taxon>
        <taxon>Cytophagia</taxon>
        <taxon>Cytophagales</taxon>
        <taxon>Cyclobacteriaceae</taxon>
        <taxon>Cyclobacterium</taxon>
    </lineage>
</organism>
<dbReference type="AlphaFoldDB" id="G0J0G4"/>
<keyword evidence="2" id="KW-1185">Reference proteome</keyword>
<dbReference type="EMBL" id="CP002955">
    <property type="protein sequence ID" value="AEL23880.1"/>
    <property type="molecule type" value="Genomic_DNA"/>
</dbReference>
<proteinExistence type="predicted"/>
<evidence type="ECO:0000313" key="2">
    <source>
        <dbReference type="Proteomes" id="UP000001635"/>
    </source>
</evidence>
<reference evidence="2" key="1">
    <citation type="submission" date="2011-07" db="EMBL/GenBank/DDBJ databases">
        <title>The complete genome of Cyclobacterium marinum DSM 745.</title>
        <authorList>
            <person name="Lucas S."/>
            <person name="Han J."/>
            <person name="Lapidus A."/>
            <person name="Bruce D."/>
            <person name="Goodwin L."/>
            <person name="Pitluck S."/>
            <person name="Peters L."/>
            <person name="Kyrpides N."/>
            <person name="Mavromatis K."/>
            <person name="Ivanova N."/>
            <person name="Ovchinnikova G."/>
            <person name="Chertkov O."/>
            <person name="Detter J.C."/>
            <person name="Tapia R."/>
            <person name="Han C."/>
            <person name="Land M."/>
            <person name="Hauser L."/>
            <person name="Markowitz V."/>
            <person name="Cheng J.-F."/>
            <person name="Hugenholtz P."/>
            <person name="Woyke T."/>
            <person name="Wu D."/>
            <person name="Tindall B."/>
            <person name="Schuetze A."/>
            <person name="Brambilla E."/>
            <person name="Klenk H.-P."/>
            <person name="Eisen J.A."/>
        </authorList>
    </citation>
    <scope>NUCLEOTIDE SEQUENCE [LARGE SCALE GENOMIC DNA]</scope>
    <source>
        <strain evidence="2">ATCC 25205 / DSM 745 / LMG 13164 / NCIMB 1802</strain>
    </source>
</reference>